<accession>A0ABX1NW17</accession>
<dbReference type="RefSeq" id="WP_169202801.1">
    <property type="nucleotide sequence ID" value="NZ_CP059467.1"/>
</dbReference>
<keyword evidence="3" id="KW-1185">Reference proteome</keyword>
<dbReference type="Proteomes" id="UP000633943">
    <property type="component" value="Unassembled WGS sequence"/>
</dbReference>
<proteinExistence type="predicted"/>
<feature type="domain" description="HD-GYP" evidence="1">
    <location>
        <begin position="106"/>
        <end position="302"/>
    </location>
</feature>
<reference evidence="2 3" key="1">
    <citation type="submission" date="2019-12" db="EMBL/GenBank/DDBJ databases">
        <title>Comparative genomics gives insights into the taxonomy of the Azoarcus-Aromatoleum group and reveals separate origins of nif in the plant-associated Azoarcus and non-plant-associated Aromatoleum sub-groups.</title>
        <authorList>
            <person name="Lafos M."/>
            <person name="Maluk M."/>
            <person name="Batista M."/>
            <person name="Junghare M."/>
            <person name="Carmona M."/>
            <person name="Faoro H."/>
            <person name="Cruz L.M."/>
            <person name="Battistoni F."/>
            <person name="De Souza E."/>
            <person name="Pedrosa F."/>
            <person name="Chen W.-M."/>
            <person name="Poole P.S."/>
            <person name="Dixon R.A."/>
            <person name="James E.K."/>
        </authorList>
    </citation>
    <scope>NUCLEOTIDE SEQUENCE [LARGE SCALE GENOMIC DNA]</scope>
    <source>
        <strain evidence="2 3">PbN1</strain>
    </source>
</reference>
<comment type="caution">
    <text evidence="2">The sequence shown here is derived from an EMBL/GenBank/DDBJ whole genome shotgun (WGS) entry which is preliminary data.</text>
</comment>
<dbReference type="CDD" id="cd00077">
    <property type="entry name" value="HDc"/>
    <property type="match status" value="1"/>
</dbReference>
<sequence>MLFNSVNQHCLHNIVQLAQTHSVEAAEDIFDERGIKLWAKGKAVSADLQEKLLRRKLAKPLEATLAVEGAVAFSNVVEACRAQAEENPLFARLASRNALALLNGLRTIPLPQPLRLLLTTAHASGSRSFRHALATILVCACIATRLNASEHDAQTLLTAALLHDLGEMYIHPDYLSGSHQLRPHEWKHVASHPRIGQLLIQELTTLPAAIGLCVAHHHERLDGSGYPNQLERSKLHRLGNWLAVAETAGAILSGGHPGAPLRAALALRLVPEEFDRDAVAAVTQALRKDGDSFGEDDCQGWPDTHATHARLDGAIAHAEDLHASLDAPFARQIVAMALQHLHNLEKSLRATGAAETALLGEELDQQLVAESGQVAREIDWRMRSLARNLYLRAEAHADGANLALLAPLIEALDDAPPAEVAAASA</sequence>
<evidence type="ECO:0000313" key="3">
    <source>
        <dbReference type="Proteomes" id="UP000633943"/>
    </source>
</evidence>
<dbReference type="Pfam" id="PF13487">
    <property type="entry name" value="HD_5"/>
    <property type="match status" value="1"/>
</dbReference>
<dbReference type="Gene3D" id="1.10.3210.10">
    <property type="entry name" value="Hypothetical protein af1432"/>
    <property type="match status" value="1"/>
</dbReference>
<evidence type="ECO:0000259" key="1">
    <source>
        <dbReference type="PROSITE" id="PS51832"/>
    </source>
</evidence>
<dbReference type="PROSITE" id="PS51832">
    <property type="entry name" value="HD_GYP"/>
    <property type="match status" value="1"/>
</dbReference>
<gene>
    <name evidence="2" type="ORF">GPA24_11765</name>
</gene>
<dbReference type="PANTHER" id="PTHR43155">
    <property type="entry name" value="CYCLIC DI-GMP PHOSPHODIESTERASE PA4108-RELATED"/>
    <property type="match status" value="1"/>
</dbReference>
<dbReference type="InterPro" id="IPR003607">
    <property type="entry name" value="HD/PDEase_dom"/>
</dbReference>
<dbReference type="PANTHER" id="PTHR43155:SF2">
    <property type="entry name" value="CYCLIC DI-GMP PHOSPHODIESTERASE PA4108"/>
    <property type="match status" value="1"/>
</dbReference>
<name>A0ABX1NW17_9RHOO</name>
<dbReference type="EMBL" id="WTVP01000030">
    <property type="protein sequence ID" value="NMG16209.1"/>
    <property type="molecule type" value="Genomic_DNA"/>
</dbReference>
<protein>
    <submittedName>
        <fullName evidence="2">HD domain-containing protein</fullName>
    </submittedName>
</protein>
<evidence type="ECO:0000313" key="2">
    <source>
        <dbReference type="EMBL" id="NMG16209.1"/>
    </source>
</evidence>
<organism evidence="2 3">
    <name type="scientific">Aromatoleum bremense</name>
    <dbReference type="NCBI Taxonomy" id="76115"/>
    <lineage>
        <taxon>Bacteria</taxon>
        <taxon>Pseudomonadati</taxon>
        <taxon>Pseudomonadota</taxon>
        <taxon>Betaproteobacteria</taxon>
        <taxon>Rhodocyclales</taxon>
        <taxon>Rhodocyclaceae</taxon>
        <taxon>Aromatoleum</taxon>
    </lineage>
</organism>
<dbReference type="InterPro" id="IPR037522">
    <property type="entry name" value="HD_GYP_dom"/>
</dbReference>
<dbReference type="SUPFAM" id="SSF109604">
    <property type="entry name" value="HD-domain/PDEase-like"/>
    <property type="match status" value="1"/>
</dbReference>